<evidence type="ECO:0000313" key="13">
    <source>
        <dbReference type="EMBL" id="KIL59842.1"/>
    </source>
</evidence>
<comment type="cofactor">
    <cofactor evidence="1">
        <name>Cu(2+)</name>
        <dbReference type="ChEBI" id="CHEBI:29036"/>
    </cofactor>
</comment>
<evidence type="ECO:0000256" key="7">
    <source>
        <dbReference type="ARBA" id="ARBA00023008"/>
    </source>
</evidence>
<evidence type="ECO:0000313" key="14">
    <source>
        <dbReference type="Proteomes" id="UP000054549"/>
    </source>
</evidence>
<evidence type="ECO:0000256" key="5">
    <source>
        <dbReference type="ARBA" id="ARBA00022729"/>
    </source>
</evidence>
<dbReference type="HOGENOM" id="CLU_1013917_0_0_1"/>
<feature type="region of interest" description="Disordered" evidence="12">
    <location>
        <begin position="231"/>
        <end position="275"/>
    </location>
</feature>
<evidence type="ECO:0000256" key="11">
    <source>
        <dbReference type="ARBA" id="ARBA00046340"/>
    </source>
</evidence>
<proteinExistence type="inferred from homology"/>
<evidence type="ECO:0000256" key="3">
    <source>
        <dbReference type="ARBA" id="ARBA00022525"/>
    </source>
</evidence>
<keyword evidence="6" id="KW-0560">Oxidoreductase</keyword>
<comment type="subcellular location">
    <subcellularLocation>
        <location evidence="2">Secreted</location>
    </subcellularLocation>
</comment>
<dbReference type="InterPro" id="IPR054497">
    <property type="entry name" value="LPMO_AA14"/>
</dbReference>
<evidence type="ECO:0000256" key="1">
    <source>
        <dbReference type="ARBA" id="ARBA00001973"/>
    </source>
</evidence>
<gene>
    <name evidence="13" type="ORF">M378DRAFT_969618</name>
</gene>
<protein>
    <submittedName>
        <fullName evidence="13">Uncharacterized protein</fullName>
    </submittedName>
</protein>
<feature type="region of interest" description="Disordered" evidence="12">
    <location>
        <begin position="1"/>
        <end position="44"/>
    </location>
</feature>
<comment type="similarity">
    <text evidence="11">Belongs to the polysaccharide monooxygenase AA14 family.</text>
</comment>
<dbReference type="EMBL" id="KN818309">
    <property type="protein sequence ID" value="KIL59842.1"/>
    <property type="molecule type" value="Genomic_DNA"/>
</dbReference>
<evidence type="ECO:0000256" key="12">
    <source>
        <dbReference type="SAM" id="MobiDB-lite"/>
    </source>
</evidence>
<dbReference type="AlphaFoldDB" id="A0A0C2WEL3"/>
<keyword evidence="5" id="KW-0732">Signal</keyword>
<reference evidence="13 14" key="1">
    <citation type="submission" date="2014-04" db="EMBL/GenBank/DDBJ databases">
        <title>Evolutionary Origins and Diversification of the Mycorrhizal Mutualists.</title>
        <authorList>
            <consortium name="DOE Joint Genome Institute"/>
            <consortium name="Mycorrhizal Genomics Consortium"/>
            <person name="Kohler A."/>
            <person name="Kuo A."/>
            <person name="Nagy L.G."/>
            <person name="Floudas D."/>
            <person name="Copeland A."/>
            <person name="Barry K.W."/>
            <person name="Cichocki N."/>
            <person name="Veneault-Fourrey C."/>
            <person name="LaButti K."/>
            <person name="Lindquist E.A."/>
            <person name="Lipzen A."/>
            <person name="Lundell T."/>
            <person name="Morin E."/>
            <person name="Murat C."/>
            <person name="Riley R."/>
            <person name="Ohm R."/>
            <person name="Sun H."/>
            <person name="Tunlid A."/>
            <person name="Henrissat B."/>
            <person name="Grigoriev I.V."/>
            <person name="Hibbett D.S."/>
            <person name="Martin F."/>
        </authorList>
    </citation>
    <scope>NUCLEOTIDE SEQUENCE [LARGE SCALE GENOMIC DNA]</scope>
    <source>
        <strain evidence="13 14">Koide BX008</strain>
    </source>
</reference>
<keyword evidence="10" id="KW-0325">Glycoprotein</keyword>
<sequence>SPGQVKPAHSRYAPHHRHEGGEHGFHRYQFTDDRHPSKDSLQVPNGCGQPNIYHLGYKCKVTRATSTTPILQAHPPVWCENNMSKCTTGPKQMVHWNQLEGNTIVVDGSRTSSNNIIIPCLPGSHTDGKHISGGGSCNPTPMGGIPKHKHKRQWRGAASQAAAVRNAQAQALRAKLRQLEAPRPPSTTYRAVENRGKALFGRSPNSYKVDANAMRQAEQRNLVTQMQINNVRKKSKPKAQQEQKRVKPRIPGRVTQQYTDEPKSVSPGLVGRSEV</sequence>
<dbReference type="GO" id="GO:0004497">
    <property type="term" value="F:monooxygenase activity"/>
    <property type="evidence" value="ECO:0007669"/>
    <property type="project" value="UniProtKB-KW"/>
</dbReference>
<dbReference type="Pfam" id="PF22810">
    <property type="entry name" value="LPMO_AA14"/>
    <property type="match status" value="1"/>
</dbReference>
<dbReference type="GO" id="GO:0005576">
    <property type="term" value="C:extracellular region"/>
    <property type="evidence" value="ECO:0007669"/>
    <property type="project" value="UniProtKB-SubCell"/>
</dbReference>
<keyword evidence="9" id="KW-1015">Disulfide bond</keyword>
<keyword evidence="8" id="KW-0503">Monooxygenase</keyword>
<name>A0A0C2WEL3_AMAMK</name>
<keyword evidence="7" id="KW-0186">Copper</keyword>
<evidence type="ECO:0000256" key="2">
    <source>
        <dbReference type="ARBA" id="ARBA00004613"/>
    </source>
</evidence>
<keyword evidence="3" id="KW-0964">Secreted</keyword>
<evidence type="ECO:0000256" key="4">
    <source>
        <dbReference type="ARBA" id="ARBA00022723"/>
    </source>
</evidence>
<accession>A0A0C2WEL3</accession>
<keyword evidence="14" id="KW-1185">Reference proteome</keyword>
<dbReference type="GO" id="GO:0046872">
    <property type="term" value="F:metal ion binding"/>
    <property type="evidence" value="ECO:0007669"/>
    <property type="project" value="UniProtKB-KW"/>
</dbReference>
<feature type="compositionally biased region" description="Basic and acidic residues" evidence="12">
    <location>
        <begin position="19"/>
        <end position="38"/>
    </location>
</feature>
<dbReference type="InParanoid" id="A0A0C2WEL3"/>
<evidence type="ECO:0000256" key="6">
    <source>
        <dbReference type="ARBA" id="ARBA00023002"/>
    </source>
</evidence>
<evidence type="ECO:0000256" key="10">
    <source>
        <dbReference type="ARBA" id="ARBA00023180"/>
    </source>
</evidence>
<keyword evidence="4" id="KW-0479">Metal-binding</keyword>
<dbReference type="Proteomes" id="UP000054549">
    <property type="component" value="Unassembled WGS sequence"/>
</dbReference>
<organism evidence="13 14">
    <name type="scientific">Amanita muscaria (strain Koide BX008)</name>
    <dbReference type="NCBI Taxonomy" id="946122"/>
    <lineage>
        <taxon>Eukaryota</taxon>
        <taxon>Fungi</taxon>
        <taxon>Dikarya</taxon>
        <taxon>Basidiomycota</taxon>
        <taxon>Agaricomycotina</taxon>
        <taxon>Agaricomycetes</taxon>
        <taxon>Agaricomycetidae</taxon>
        <taxon>Agaricales</taxon>
        <taxon>Pluteineae</taxon>
        <taxon>Amanitaceae</taxon>
        <taxon>Amanita</taxon>
    </lineage>
</organism>
<evidence type="ECO:0000256" key="8">
    <source>
        <dbReference type="ARBA" id="ARBA00023033"/>
    </source>
</evidence>
<feature type="non-terminal residue" evidence="13">
    <location>
        <position position="1"/>
    </location>
</feature>
<feature type="compositionally biased region" description="Basic residues" evidence="12">
    <location>
        <begin position="8"/>
        <end position="18"/>
    </location>
</feature>
<dbReference type="STRING" id="946122.A0A0C2WEL3"/>
<dbReference type="OrthoDB" id="2019572at2759"/>
<evidence type="ECO:0000256" key="9">
    <source>
        <dbReference type="ARBA" id="ARBA00023157"/>
    </source>
</evidence>